<evidence type="ECO:0000256" key="2">
    <source>
        <dbReference type="ARBA" id="ARBA00022603"/>
    </source>
</evidence>
<evidence type="ECO:0000256" key="3">
    <source>
        <dbReference type="ARBA" id="ARBA00022679"/>
    </source>
</evidence>
<proteinExistence type="inferred from homology"/>
<evidence type="ECO:0000256" key="6">
    <source>
        <dbReference type="ARBA" id="ARBA00023453"/>
    </source>
</evidence>
<comment type="caution">
    <text evidence="7">The sequence shown here is derived from an EMBL/GenBank/DDBJ whole genome shotgun (WGS) entry which is preliminary data.</text>
</comment>
<dbReference type="SUPFAM" id="SSF53335">
    <property type="entry name" value="S-adenosyl-L-methionine-dependent methyltransferases"/>
    <property type="match status" value="1"/>
</dbReference>
<accession>A0AAD6MRU1</accession>
<keyword evidence="8" id="KW-1185">Reference proteome</keyword>
<dbReference type="GO" id="GO:0006584">
    <property type="term" value="P:catecholamine metabolic process"/>
    <property type="evidence" value="ECO:0007669"/>
    <property type="project" value="UniProtKB-KW"/>
</dbReference>
<organism evidence="7 8">
    <name type="scientific">Penicillium malachiteum</name>
    <dbReference type="NCBI Taxonomy" id="1324776"/>
    <lineage>
        <taxon>Eukaryota</taxon>
        <taxon>Fungi</taxon>
        <taxon>Dikarya</taxon>
        <taxon>Ascomycota</taxon>
        <taxon>Pezizomycotina</taxon>
        <taxon>Eurotiomycetes</taxon>
        <taxon>Eurotiomycetidae</taxon>
        <taxon>Eurotiales</taxon>
        <taxon>Aspergillaceae</taxon>
        <taxon>Penicillium</taxon>
    </lineage>
</organism>
<name>A0AAD6MRU1_9EURO</name>
<evidence type="ECO:0000313" key="7">
    <source>
        <dbReference type="EMBL" id="KAJ5709447.1"/>
    </source>
</evidence>
<reference evidence="7" key="1">
    <citation type="journal article" date="2023" name="IMA Fungus">
        <title>Comparative genomic study of the Penicillium genus elucidates a diverse pangenome and 15 lateral gene transfer events.</title>
        <authorList>
            <person name="Petersen C."/>
            <person name="Sorensen T."/>
            <person name="Nielsen M.R."/>
            <person name="Sondergaard T.E."/>
            <person name="Sorensen J.L."/>
            <person name="Fitzpatrick D.A."/>
            <person name="Frisvad J.C."/>
            <person name="Nielsen K.L."/>
        </authorList>
    </citation>
    <scope>NUCLEOTIDE SEQUENCE</scope>
    <source>
        <strain evidence="7">IBT 17514</strain>
    </source>
</reference>
<dbReference type="PROSITE" id="PS51682">
    <property type="entry name" value="SAM_OMT_I"/>
    <property type="match status" value="1"/>
</dbReference>
<dbReference type="EC" id="2.1.1.6" evidence="1"/>
<keyword evidence="4" id="KW-0949">S-adenosyl-L-methionine</keyword>
<protein>
    <recommendedName>
        <fullName evidence="1">catechol O-methyltransferase</fullName>
        <ecNumber evidence="1">2.1.1.6</ecNumber>
    </recommendedName>
</protein>
<sequence>MTKDESQFYKPEEEIFHNDGREERLLEFIRAHPDYNDMQGSPEKILAAIDQYGRTTDFLMNVGKEKGKIVAEDLIPRFKPDLMVELGGYVGYSALLFGAALKRSGGRKYLSLEASSKFAAISSSLIELAGLDDIVEIRIGPCRESLRKLRQSHSTGVVDVFFIDHAKVEYVNDLKLCEELMLVGPGTTVIADNVISPGAPDYLEYVRSPTSEKIAKFQREKLSPLSDKTKDTSFGDPYLVYETTLIDSFEPTGEPDSLEVSSCLRIEAH</sequence>
<dbReference type="InterPro" id="IPR002935">
    <property type="entry name" value="SAM_O-MeTrfase"/>
</dbReference>
<dbReference type="PANTHER" id="PTHR43836:SF6">
    <property type="entry name" value="PUTATIVE (AFU_ORTHOLOGUE AFUA_2G00150)-RELATED"/>
    <property type="match status" value="1"/>
</dbReference>
<dbReference type="InterPro" id="IPR029063">
    <property type="entry name" value="SAM-dependent_MTases_sf"/>
</dbReference>
<evidence type="ECO:0000256" key="4">
    <source>
        <dbReference type="ARBA" id="ARBA00022691"/>
    </source>
</evidence>
<dbReference type="PANTHER" id="PTHR43836">
    <property type="entry name" value="CATECHOL O-METHYLTRANSFERASE 1-RELATED"/>
    <property type="match status" value="1"/>
</dbReference>
<dbReference type="GO" id="GO:0032259">
    <property type="term" value="P:methylation"/>
    <property type="evidence" value="ECO:0007669"/>
    <property type="project" value="UniProtKB-KW"/>
</dbReference>
<evidence type="ECO:0000256" key="5">
    <source>
        <dbReference type="ARBA" id="ARBA00022939"/>
    </source>
</evidence>
<dbReference type="Proteomes" id="UP001215712">
    <property type="component" value="Unassembled WGS sequence"/>
</dbReference>
<dbReference type="EMBL" id="JAQJAN010000019">
    <property type="protein sequence ID" value="KAJ5709447.1"/>
    <property type="molecule type" value="Genomic_DNA"/>
</dbReference>
<dbReference type="GO" id="GO:0008171">
    <property type="term" value="F:O-methyltransferase activity"/>
    <property type="evidence" value="ECO:0007669"/>
    <property type="project" value="InterPro"/>
</dbReference>
<evidence type="ECO:0000256" key="1">
    <source>
        <dbReference type="ARBA" id="ARBA00012880"/>
    </source>
</evidence>
<dbReference type="AlphaFoldDB" id="A0AAD6MRU1"/>
<reference evidence="7" key="2">
    <citation type="submission" date="2023-01" db="EMBL/GenBank/DDBJ databases">
        <authorList>
            <person name="Petersen C."/>
        </authorList>
    </citation>
    <scope>NUCLEOTIDE SEQUENCE</scope>
    <source>
        <strain evidence="7">IBT 17514</strain>
    </source>
</reference>
<evidence type="ECO:0000313" key="8">
    <source>
        <dbReference type="Proteomes" id="UP001215712"/>
    </source>
</evidence>
<comment type="similarity">
    <text evidence="6">Belongs to the class I-like SAM-binding methyltransferase superfamily. Cation-dependent O-methyltransferase family.</text>
</comment>
<keyword evidence="3" id="KW-0808">Transferase</keyword>
<dbReference type="Gene3D" id="3.40.50.150">
    <property type="entry name" value="Vaccinia Virus protein VP39"/>
    <property type="match status" value="1"/>
</dbReference>
<keyword evidence="2" id="KW-0489">Methyltransferase</keyword>
<keyword evidence="5" id="KW-0128">Catecholamine metabolism</keyword>
<dbReference type="Pfam" id="PF01596">
    <property type="entry name" value="Methyltransf_3"/>
    <property type="match status" value="1"/>
</dbReference>
<gene>
    <name evidence="7" type="ORF">N7493_010781</name>
</gene>